<dbReference type="Proteomes" id="UP001159364">
    <property type="component" value="Linkage Group LG09"/>
</dbReference>
<keyword evidence="2" id="KW-1185">Reference proteome</keyword>
<sequence>MYVLLPSIDSSVNSIDLNKKDLTSPFTILFMHRQSKHSGERNGNLWRFVGFKANRGLDRLGGVESSVIGRIVPLNVEEWWFFRGSRGVVISVDSISSW</sequence>
<evidence type="ECO:0000313" key="2">
    <source>
        <dbReference type="Proteomes" id="UP001159364"/>
    </source>
</evidence>
<proteinExistence type="predicted"/>
<organism evidence="1 2">
    <name type="scientific">Erythroxylum novogranatense</name>
    <dbReference type="NCBI Taxonomy" id="1862640"/>
    <lineage>
        <taxon>Eukaryota</taxon>
        <taxon>Viridiplantae</taxon>
        <taxon>Streptophyta</taxon>
        <taxon>Embryophyta</taxon>
        <taxon>Tracheophyta</taxon>
        <taxon>Spermatophyta</taxon>
        <taxon>Magnoliopsida</taxon>
        <taxon>eudicotyledons</taxon>
        <taxon>Gunneridae</taxon>
        <taxon>Pentapetalae</taxon>
        <taxon>rosids</taxon>
        <taxon>fabids</taxon>
        <taxon>Malpighiales</taxon>
        <taxon>Erythroxylaceae</taxon>
        <taxon>Erythroxylum</taxon>
    </lineage>
</organism>
<evidence type="ECO:0000313" key="1">
    <source>
        <dbReference type="EMBL" id="KAJ8755332.1"/>
    </source>
</evidence>
<comment type="caution">
    <text evidence="1">The sequence shown here is derived from an EMBL/GenBank/DDBJ whole genome shotgun (WGS) entry which is preliminary data.</text>
</comment>
<dbReference type="AlphaFoldDB" id="A0AAV8SSQ2"/>
<name>A0AAV8SSQ2_9ROSI</name>
<reference evidence="1 2" key="1">
    <citation type="submission" date="2021-09" db="EMBL/GenBank/DDBJ databases">
        <title>Genomic insights and catalytic innovation underlie evolution of tropane alkaloids biosynthesis.</title>
        <authorList>
            <person name="Wang Y.-J."/>
            <person name="Tian T."/>
            <person name="Huang J.-P."/>
            <person name="Huang S.-X."/>
        </authorList>
    </citation>
    <scope>NUCLEOTIDE SEQUENCE [LARGE SCALE GENOMIC DNA]</scope>
    <source>
        <strain evidence="1">KIB-2018</strain>
        <tissue evidence="1">Leaf</tissue>
    </source>
</reference>
<accession>A0AAV8SSQ2</accession>
<protein>
    <submittedName>
        <fullName evidence="1">Uncharacterized protein</fullName>
    </submittedName>
</protein>
<gene>
    <name evidence="1" type="ORF">K2173_019130</name>
</gene>
<dbReference type="EMBL" id="JAIWQS010000009">
    <property type="protein sequence ID" value="KAJ8755332.1"/>
    <property type="molecule type" value="Genomic_DNA"/>
</dbReference>